<feature type="region of interest" description="Disordered" evidence="8">
    <location>
        <begin position="297"/>
        <end position="321"/>
    </location>
</feature>
<dbReference type="STRING" id="407821.A0A087TSI4"/>
<feature type="chain" id="PRO_5005412866" evidence="9">
    <location>
        <begin position="20"/>
        <end position="321"/>
    </location>
</feature>
<keyword evidence="9" id="KW-0732">Signal</keyword>
<organism evidence="10 11">
    <name type="scientific">Stegodyphus mimosarum</name>
    <name type="common">African social velvet spider</name>
    <dbReference type="NCBI Taxonomy" id="407821"/>
    <lineage>
        <taxon>Eukaryota</taxon>
        <taxon>Metazoa</taxon>
        <taxon>Ecdysozoa</taxon>
        <taxon>Arthropoda</taxon>
        <taxon>Chelicerata</taxon>
        <taxon>Arachnida</taxon>
        <taxon>Araneae</taxon>
        <taxon>Araneomorphae</taxon>
        <taxon>Entelegynae</taxon>
        <taxon>Eresoidea</taxon>
        <taxon>Eresidae</taxon>
        <taxon>Stegodyphus</taxon>
    </lineage>
</organism>
<sequence>MSVWIAFLCVIVILWLIWRKQHISTFEKLGIPGPKPNLVFGNLLELYRKGPIKCHEEWVKKYGRVLGYYYGMNPTLLVTDPQLLKKIFIKDFPKFINREPFNPLAKYSPKQKEFQSIIMLPGQPWKEVRSVLTPTFTTAKMKQMASSMNSSIDIMLEIIRERAEANKEFDILDTYQRLTMDVITRTAFGVRTDIQKNFKSKLLRATQILFRSRYKDPIIFLGLTLPFLRRLCLKLQDLVLGILNKGTKPAKMLRNNLIQVLQHRRNNPQAKKSDLLQLMIDTQIVTETKDIDITRLEAGDAENEEKEDKEENVNKKIRHMS</sequence>
<proteinExistence type="inferred from homology"/>
<dbReference type="PANTHER" id="PTHR24302">
    <property type="entry name" value="CYTOCHROME P450 FAMILY 3"/>
    <property type="match status" value="1"/>
</dbReference>
<dbReference type="GO" id="GO:0008395">
    <property type="term" value="F:steroid hydroxylase activity"/>
    <property type="evidence" value="ECO:0007669"/>
    <property type="project" value="TreeGrafter"/>
</dbReference>
<dbReference type="AlphaFoldDB" id="A0A087TSI4"/>
<feature type="compositionally biased region" description="Acidic residues" evidence="8">
    <location>
        <begin position="299"/>
        <end position="308"/>
    </location>
</feature>
<evidence type="ECO:0000256" key="7">
    <source>
        <dbReference type="ARBA" id="ARBA00023033"/>
    </source>
</evidence>
<dbReference type="GO" id="GO:0005506">
    <property type="term" value="F:iron ion binding"/>
    <property type="evidence" value="ECO:0007669"/>
    <property type="project" value="InterPro"/>
</dbReference>
<dbReference type="InterPro" id="IPR050705">
    <property type="entry name" value="Cytochrome_P450_3A"/>
</dbReference>
<dbReference type="InterPro" id="IPR002402">
    <property type="entry name" value="Cyt_P450_E_grp-II"/>
</dbReference>
<evidence type="ECO:0000313" key="11">
    <source>
        <dbReference type="Proteomes" id="UP000054359"/>
    </source>
</evidence>
<evidence type="ECO:0000256" key="9">
    <source>
        <dbReference type="SAM" id="SignalP"/>
    </source>
</evidence>
<evidence type="ECO:0000256" key="5">
    <source>
        <dbReference type="ARBA" id="ARBA00023002"/>
    </source>
</evidence>
<dbReference type="PRINTS" id="PR00464">
    <property type="entry name" value="EP450II"/>
</dbReference>
<dbReference type="EMBL" id="KK116542">
    <property type="protein sequence ID" value="KFM68073.1"/>
    <property type="molecule type" value="Genomic_DNA"/>
</dbReference>
<dbReference type="Proteomes" id="UP000054359">
    <property type="component" value="Unassembled WGS sequence"/>
</dbReference>
<name>A0A087TSI4_STEMI</name>
<evidence type="ECO:0000313" key="10">
    <source>
        <dbReference type="EMBL" id="KFM68073.1"/>
    </source>
</evidence>
<dbReference type="PANTHER" id="PTHR24302:SF15">
    <property type="entry name" value="FATTY-ACID PEROXYGENASE"/>
    <property type="match status" value="1"/>
</dbReference>
<comment type="cofactor">
    <cofactor evidence="1">
        <name>heme</name>
        <dbReference type="ChEBI" id="CHEBI:30413"/>
    </cofactor>
</comment>
<gene>
    <name evidence="10" type="ORF">X975_08399</name>
</gene>
<evidence type="ECO:0000256" key="6">
    <source>
        <dbReference type="ARBA" id="ARBA00023004"/>
    </source>
</evidence>
<dbReference type="OMA" id="MESAIYD"/>
<evidence type="ECO:0000256" key="3">
    <source>
        <dbReference type="ARBA" id="ARBA00022617"/>
    </source>
</evidence>
<keyword evidence="11" id="KW-1185">Reference proteome</keyword>
<dbReference type="InterPro" id="IPR001128">
    <property type="entry name" value="Cyt_P450"/>
</dbReference>
<accession>A0A087TSI4</accession>
<keyword evidence="6" id="KW-0408">Iron</keyword>
<feature type="non-terminal residue" evidence="10">
    <location>
        <position position="321"/>
    </location>
</feature>
<comment type="similarity">
    <text evidence="2">Belongs to the cytochrome P450 family.</text>
</comment>
<keyword evidence="3" id="KW-0349">Heme</keyword>
<dbReference type="GO" id="GO:0020037">
    <property type="term" value="F:heme binding"/>
    <property type="evidence" value="ECO:0007669"/>
    <property type="project" value="InterPro"/>
</dbReference>
<dbReference type="OrthoDB" id="1470350at2759"/>
<keyword evidence="7" id="KW-0503">Monooxygenase</keyword>
<keyword evidence="4" id="KW-0479">Metal-binding</keyword>
<evidence type="ECO:0000256" key="2">
    <source>
        <dbReference type="ARBA" id="ARBA00010617"/>
    </source>
</evidence>
<dbReference type="InterPro" id="IPR036396">
    <property type="entry name" value="Cyt_P450_sf"/>
</dbReference>
<dbReference type="SUPFAM" id="SSF48264">
    <property type="entry name" value="Cytochrome P450"/>
    <property type="match status" value="1"/>
</dbReference>
<protein>
    <submittedName>
        <fullName evidence="10">Cytochrome P450 3A8</fullName>
    </submittedName>
</protein>
<feature type="signal peptide" evidence="9">
    <location>
        <begin position="1"/>
        <end position="19"/>
    </location>
</feature>
<dbReference type="Pfam" id="PF00067">
    <property type="entry name" value="p450"/>
    <property type="match status" value="1"/>
</dbReference>
<evidence type="ECO:0000256" key="8">
    <source>
        <dbReference type="SAM" id="MobiDB-lite"/>
    </source>
</evidence>
<reference evidence="10 11" key="1">
    <citation type="submission" date="2013-11" db="EMBL/GenBank/DDBJ databases">
        <title>Genome sequencing of Stegodyphus mimosarum.</title>
        <authorList>
            <person name="Bechsgaard J."/>
        </authorList>
    </citation>
    <scope>NUCLEOTIDE SEQUENCE [LARGE SCALE GENOMIC DNA]</scope>
</reference>
<dbReference type="Gene3D" id="1.10.630.10">
    <property type="entry name" value="Cytochrome P450"/>
    <property type="match status" value="1"/>
</dbReference>
<evidence type="ECO:0000256" key="4">
    <source>
        <dbReference type="ARBA" id="ARBA00022723"/>
    </source>
</evidence>
<dbReference type="GO" id="GO:0016705">
    <property type="term" value="F:oxidoreductase activity, acting on paired donors, with incorporation or reduction of molecular oxygen"/>
    <property type="evidence" value="ECO:0007669"/>
    <property type="project" value="InterPro"/>
</dbReference>
<keyword evidence="5" id="KW-0560">Oxidoreductase</keyword>
<evidence type="ECO:0000256" key="1">
    <source>
        <dbReference type="ARBA" id="ARBA00001971"/>
    </source>
</evidence>